<dbReference type="CDD" id="cd11286">
    <property type="entry name" value="ADF_cofilin_like"/>
    <property type="match status" value="1"/>
</dbReference>
<dbReference type="Pfam" id="PF00241">
    <property type="entry name" value="Cofilin_ADF"/>
    <property type="match status" value="1"/>
</dbReference>
<evidence type="ECO:0000256" key="1">
    <source>
        <dbReference type="ARBA" id="ARBA00006844"/>
    </source>
</evidence>
<dbReference type="Pfam" id="PF00098">
    <property type="entry name" value="zf-CCHC"/>
    <property type="match status" value="2"/>
</dbReference>
<dbReference type="SUPFAM" id="SSF57756">
    <property type="entry name" value="Retrovirus zinc finger-like domains"/>
    <property type="match status" value="2"/>
</dbReference>
<keyword evidence="3" id="KW-0863">Zinc-finger</keyword>
<evidence type="ECO:0000256" key="2">
    <source>
        <dbReference type="ARBA" id="ARBA00023203"/>
    </source>
</evidence>
<dbReference type="PROSITE" id="PS50158">
    <property type="entry name" value="ZF_CCHC"/>
    <property type="match status" value="2"/>
</dbReference>
<dbReference type="GO" id="GO:0015629">
    <property type="term" value="C:actin cytoskeleton"/>
    <property type="evidence" value="ECO:0007669"/>
    <property type="project" value="InterPro"/>
</dbReference>
<dbReference type="SMART" id="SM00102">
    <property type="entry name" value="ADF"/>
    <property type="match status" value="1"/>
</dbReference>
<dbReference type="InterPro" id="IPR029006">
    <property type="entry name" value="ADF-H/Gelsolin-like_dom_sf"/>
</dbReference>
<dbReference type="FunCoup" id="A0A1Q3D772">
    <property type="interactions" value="790"/>
</dbReference>
<dbReference type="Gene3D" id="4.10.60.10">
    <property type="entry name" value="Zinc finger, CCHC-type"/>
    <property type="match status" value="2"/>
</dbReference>
<comment type="similarity">
    <text evidence="1">Belongs to the actin-binding proteins ADF family.</text>
</comment>
<feature type="compositionally biased region" description="Basic and acidic residues" evidence="4">
    <location>
        <begin position="243"/>
        <end position="262"/>
    </location>
</feature>
<keyword evidence="3" id="KW-0862">Zinc</keyword>
<dbReference type="GO" id="GO:0008270">
    <property type="term" value="F:zinc ion binding"/>
    <property type="evidence" value="ECO:0007669"/>
    <property type="project" value="UniProtKB-KW"/>
</dbReference>
<keyword evidence="8" id="KW-1185">Reference proteome</keyword>
<dbReference type="GO" id="GO:0030042">
    <property type="term" value="P:actin filament depolymerization"/>
    <property type="evidence" value="ECO:0007669"/>
    <property type="project" value="InterPro"/>
</dbReference>
<comment type="caution">
    <text evidence="7">The sequence shown here is derived from an EMBL/GenBank/DDBJ whole genome shotgun (WGS) entry which is preliminary data.</text>
</comment>
<feature type="domain" description="ADF-H" evidence="6">
    <location>
        <begin position="274"/>
        <end position="404"/>
    </location>
</feature>
<dbReference type="InterPro" id="IPR036875">
    <property type="entry name" value="Znf_CCHC_sf"/>
</dbReference>
<keyword evidence="3" id="KW-0479">Metal-binding</keyword>
<proteinExistence type="inferred from homology"/>
<dbReference type="PROSITE" id="PS51263">
    <property type="entry name" value="ADF_H"/>
    <property type="match status" value="1"/>
</dbReference>
<evidence type="ECO:0000313" key="7">
    <source>
        <dbReference type="EMBL" id="GAV88310.1"/>
    </source>
</evidence>
<dbReference type="EMBL" id="BDDD01004778">
    <property type="protein sequence ID" value="GAV88310.1"/>
    <property type="molecule type" value="Genomic_DNA"/>
</dbReference>
<reference evidence="8" key="1">
    <citation type="submission" date="2016-04" db="EMBL/GenBank/DDBJ databases">
        <title>Cephalotus genome sequencing.</title>
        <authorList>
            <person name="Fukushima K."/>
            <person name="Hasebe M."/>
            <person name="Fang X."/>
        </authorList>
    </citation>
    <scope>NUCLEOTIDE SEQUENCE [LARGE SCALE GENOMIC DNA]</scope>
    <source>
        <strain evidence="8">cv. St1</strain>
    </source>
</reference>
<dbReference type="GO" id="GO:0003676">
    <property type="term" value="F:nucleic acid binding"/>
    <property type="evidence" value="ECO:0007669"/>
    <property type="project" value="InterPro"/>
</dbReference>
<feature type="region of interest" description="Disordered" evidence="4">
    <location>
        <begin position="243"/>
        <end position="267"/>
    </location>
</feature>
<feature type="compositionally biased region" description="Basic residues" evidence="4">
    <location>
        <begin position="33"/>
        <end position="46"/>
    </location>
</feature>
<dbReference type="PANTHER" id="PTHR47798">
    <property type="entry name" value="OS04G0555800 PROTEIN"/>
    <property type="match status" value="1"/>
</dbReference>
<dbReference type="InterPro" id="IPR001878">
    <property type="entry name" value="Znf_CCHC"/>
</dbReference>
<dbReference type="Proteomes" id="UP000187406">
    <property type="component" value="Unassembled WGS sequence"/>
</dbReference>
<feature type="region of interest" description="Disordered" evidence="4">
    <location>
        <begin position="1"/>
        <end position="64"/>
    </location>
</feature>
<dbReference type="SMART" id="SM00343">
    <property type="entry name" value="ZnF_C2HC"/>
    <property type="match status" value="5"/>
</dbReference>
<evidence type="ECO:0000256" key="4">
    <source>
        <dbReference type="SAM" id="MobiDB-lite"/>
    </source>
</evidence>
<dbReference type="InterPro" id="IPR017904">
    <property type="entry name" value="ADF/Cofilin"/>
</dbReference>
<evidence type="ECO:0000259" key="5">
    <source>
        <dbReference type="PROSITE" id="PS50158"/>
    </source>
</evidence>
<accession>A0A1Q3D772</accession>
<dbReference type="PANTHER" id="PTHR47798:SF2">
    <property type="entry name" value="CCHC-TYPE DOMAIN-CONTAINING PROTEIN"/>
    <property type="match status" value="1"/>
</dbReference>
<keyword evidence="2" id="KW-0009">Actin-binding</keyword>
<gene>
    <name evidence="7" type="ORF">CFOL_v3_31733</name>
</gene>
<sequence length="404" mass="45764">MVSERQKLARKRYRKEHPELFPKQEPTPPKDPNKKKKKSMFKRKKTHSSDPNKPIKGGFRKHPLRVPGMKPGETCFICKAKDHIAKHCPEKAQWEKNKICLLCRHRGHSLRNCPNKNDETMDKKLCYNCGETGHSLANCSQPLQDGGTKFASCFICNGRGHLSKNCPKNTHGIYPKGGCCKICGGVTHLARDCPSKGIQGFVVDNKRAYENEERPRGKVTKFTSGDDLEDDFIIEDVNSSKKDKPKVLSTHGSKDGHVESKKKQGPKVANAASGMAVEDECKVKFVELKAKRIYRFITFKIQDQQVVIDKLGSPQETYDDFAASLPADECRYAVYDFDFVTAENCQKSKIFFIAWSPDTARVRHKMVYASSKDRFKRELDGIQVELQATDPSEMSLDIVKSRAF</sequence>
<feature type="domain" description="CCHC-type" evidence="5">
    <location>
        <begin position="126"/>
        <end position="141"/>
    </location>
</feature>
<feature type="domain" description="CCHC-type" evidence="5">
    <location>
        <begin position="153"/>
        <end position="168"/>
    </location>
</feature>
<dbReference type="InterPro" id="IPR002108">
    <property type="entry name" value="ADF-H"/>
</dbReference>
<protein>
    <submittedName>
        <fullName evidence="7">Zf-CCHC domain-containing protein/Cofilin_ADF domain-containing protein</fullName>
    </submittedName>
</protein>
<dbReference type="GO" id="GO:0003779">
    <property type="term" value="F:actin binding"/>
    <property type="evidence" value="ECO:0007669"/>
    <property type="project" value="UniProtKB-KW"/>
</dbReference>
<dbReference type="InParanoid" id="A0A1Q3D772"/>
<organism evidence="7 8">
    <name type="scientific">Cephalotus follicularis</name>
    <name type="common">Albany pitcher plant</name>
    <dbReference type="NCBI Taxonomy" id="3775"/>
    <lineage>
        <taxon>Eukaryota</taxon>
        <taxon>Viridiplantae</taxon>
        <taxon>Streptophyta</taxon>
        <taxon>Embryophyta</taxon>
        <taxon>Tracheophyta</taxon>
        <taxon>Spermatophyta</taxon>
        <taxon>Magnoliopsida</taxon>
        <taxon>eudicotyledons</taxon>
        <taxon>Gunneridae</taxon>
        <taxon>Pentapetalae</taxon>
        <taxon>rosids</taxon>
        <taxon>fabids</taxon>
        <taxon>Oxalidales</taxon>
        <taxon>Cephalotaceae</taxon>
        <taxon>Cephalotus</taxon>
    </lineage>
</organism>
<dbReference type="OrthoDB" id="3863715at2759"/>
<evidence type="ECO:0000313" key="8">
    <source>
        <dbReference type="Proteomes" id="UP000187406"/>
    </source>
</evidence>
<dbReference type="AlphaFoldDB" id="A0A1Q3D772"/>
<evidence type="ECO:0000256" key="3">
    <source>
        <dbReference type="PROSITE-ProRule" id="PRU00047"/>
    </source>
</evidence>
<evidence type="ECO:0000259" key="6">
    <source>
        <dbReference type="PROSITE" id="PS51263"/>
    </source>
</evidence>
<dbReference type="FunFam" id="3.40.20.10:FF:000025">
    <property type="entry name" value="Actin-depolymerizing factor 2"/>
    <property type="match status" value="1"/>
</dbReference>
<dbReference type="Gene3D" id="3.40.20.10">
    <property type="entry name" value="Severin"/>
    <property type="match status" value="1"/>
</dbReference>
<dbReference type="SUPFAM" id="SSF55753">
    <property type="entry name" value="Actin depolymerizing proteins"/>
    <property type="match status" value="1"/>
</dbReference>
<name>A0A1Q3D772_CEPFO</name>